<name>A0A8H5B314_9AGAR</name>
<keyword evidence="5" id="KW-0234">DNA repair</keyword>
<dbReference type="CDD" id="cd00056">
    <property type="entry name" value="ENDO3c"/>
    <property type="match status" value="1"/>
</dbReference>
<dbReference type="GO" id="GO:0003684">
    <property type="term" value="F:damaged DNA binding"/>
    <property type="evidence" value="ECO:0007669"/>
    <property type="project" value="InterPro"/>
</dbReference>
<evidence type="ECO:0000256" key="10">
    <source>
        <dbReference type="SAM" id="MobiDB-lite"/>
    </source>
</evidence>
<dbReference type="Pfam" id="PF07934">
    <property type="entry name" value="OGG_N"/>
    <property type="match status" value="1"/>
</dbReference>
<sequence>MTSTIPKGFHALPLSVAQLSLAAVLKCGQSFRWSILPLPERKTVAEDDNDKLLTHEYRLCLRDRVVCLQQTSSTLFYRSYFSDAAPTPIEEAKREAETLVWLKDYFQLDVDLEKLYKEWALKDAVFTKFQDRFKGIRILRQDPWENLISFICSSNNNITRISKMVQNLCKHFSPPLLSLPDPCNPEEMATYHPFPSPSVLAASEVNATLRSLGFGYRAEYIQRTAKMLVDAHGAEPLTSGYREPSEIWLETLRKVDTAAAREELMKFVGVGRKVADCVLLMSMDKSEVVPVDTHVYQIAVKHYGLKGSSGKATMTPKLYDDVNGKMQSLWGDYAGWAYSVTCPPPSLSSELTLATRFVQVLFTADLKIFSNYGLEATASTSPSKTPLASPTKALQKLAIDDRPDVLTSPLPVPSPSPLKRKAERAPSDAIDQTPRLTRRRTRGGT</sequence>
<evidence type="ECO:0000313" key="14">
    <source>
        <dbReference type="Proteomes" id="UP000541558"/>
    </source>
</evidence>
<evidence type="ECO:0000256" key="9">
    <source>
        <dbReference type="ARBA" id="ARBA00044632"/>
    </source>
</evidence>
<evidence type="ECO:0000256" key="11">
    <source>
        <dbReference type="SAM" id="SignalP"/>
    </source>
</evidence>
<feature type="compositionally biased region" description="Basic residues" evidence="10">
    <location>
        <begin position="436"/>
        <end position="445"/>
    </location>
</feature>
<dbReference type="InterPro" id="IPR003265">
    <property type="entry name" value="HhH-GPD_domain"/>
</dbReference>
<dbReference type="PANTHER" id="PTHR10242:SF2">
    <property type="entry name" value="N-GLYCOSYLASE_DNA LYASE"/>
    <property type="match status" value="1"/>
</dbReference>
<evidence type="ECO:0000256" key="4">
    <source>
        <dbReference type="ARBA" id="ARBA00022801"/>
    </source>
</evidence>
<proteinExistence type="inferred from homology"/>
<comment type="caution">
    <text evidence="13">The sequence shown here is derived from an EMBL/GenBank/DDBJ whole genome shotgun (WGS) entry which is preliminary data.</text>
</comment>
<evidence type="ECO:0000256" key="6">
    <source>
        <dbReference type="ARBA" id="ARBA00023239"/>
    </source>
</evidence>
<organism evidence="13 14">
    <name type="scientific">Ephemerocybe angulata</name>
    <dbReference type="NCBI Taxonomy" id="980116"/>
    <lineage>
        <taxon>Eukaryota</taxon>
        <taxon>Fungi</taxon>
        <taxon>Dikarya</taxon>
        <taxon>Basidiomycota</taxon>
        <taxon>Agaricomycotina</taxon>
        <taxon>Agaricomycetes</taxon>
        <taxon>Agaricomycetidae</taxon>
        <taxon>Agaricales</taxon>
        <taxon>Agaricineae</taxon>
        <taxon>Psathyrellaceae</taxon>
        <taxon>Ephemerocybe</taxon>
    </lineage>
</organism>
<dbReference type="InterPro" id="IPR052054">
    <property type="entry name" value="Oxidative_DNA_repair_enzyme"/>
</dbReference>
<dbReference type="SUPFAM" id="SSF55945">
    <property type="entry name" value="TATA-box binding protein-like"/>
    <property type="match status" value="1"/>
</dbReference>
<dbReference type="Gene3D" id="1.10.1670.10">
    <property type="entry name" value="Helix-hairpin-Helix base-excision DNA repair enzymes (C-terminal)"/>
    <property type="match status" value="1"/>
</dbReference>
<keyword evidence="7" id="KW-0511">Multifunctional enzyme</keyword>
<dbReference type="EC" id="4.2.99.18" evidence="2"/>
<evidence type="ECO:0000256" key="5">
    <source>
        <dbReference type="ARBA" id="ARBA00023204"/>
    </source>
</evidence>
<dbReference type="GO" id="GO:0034039">
    <property type="term" value="F:8-oxo-7,8-dihydroguanine DNA N-glycosylase activity"/>
    <property type="evidence" value="ECO:0007669"/>
    <property type="project" value="TreeGrafter"/>
</dbReference>
<dbReference type="InterPro" id="IPR012904">
    <property type="entry name" value="OGG_N"/>
</dbReference>
<feature type="domain" description="HhH-GPD" evidence="12">
    <location>
        <begin position="152"/>
        <end position="339"/>
    </location>
</feature>
<accession>A0A8H5B314</accession>
<keyword evidence="8" id="KW-0326">Glycosidase</keyword>
<evidence type="ECO:0000256" key="2">
    <source>
        <dbReference type="ARBA" id="ARBA00012720"/>
    </source>
</evidence>
<dbReference type="EMBL" id="JAACJK010000220">
    <property type="protein sequence ID" value="KAF5315660.1"/>
    <property type="molecule type" value="Genomic_DNA"/>
</dbReference>
<keyword evidence="14" id="KW-1185">Reference proteome</keyword>
<evidence type="ECO:0000256" key="7">
    <source>
        <dbReference type="ARBA" id="ARBA00023268"/>
    </source>
</evidence>
<dbReference type="OrthoDB" id="238681at2759"/>
<keyword evidence="3" id="KW-0227">DNA damage</keyword>
<feature type="chain" id="PRO_5034477337" description="DNA-(apurinic or apyrimidinic site) lyase" evidence="11">
    <location>
        <begin position="23"/>
        <end position="445"/>
    </location>
</feature>
<dbReference type="Gene3D" id="1.10.340.30">
    <property type="entry name" value="Hypothetical protein, domain 2"/>
    <property type="match status" value="1"/>
</dbReference>
<evidence type="ECO:0000256" key="3">
    <source>
        <dbReference type="ARBA" id="ARBA00022763"/>
    </source>
</evidence>
<feature type="region of interest" description="Disordered" evidence="10">
    <location>
        <begin position="398"/>
        <end position="445"/>
    </location>
</feature>
<dbReference type="SMART" id="SM00478">
    <property type="entry name" value="ENDO3c"/>
    <property type="match status" value="1"/>
</dbReference>
<dbReference type="GO" id="GO:0006289">
    <property type="term" value="P:nucleotide-excision repair"/>
    <property type="evidence" value="ECO:0007669"/>
    <property type="project" value="InterPro"/>
</dbReference>
<dbReference type="PANTHER" id="PTHR10242">
    <property type="entry name" value="8-OXOGUANINE DNA GLYCOSYLASE"/>
    <property type="match status" value="1"/>
</dbReference>
<gene>
    <name evidence="13" type="ORF">D9611_004916</name>
</gene>
<dbReference type="Pfam" id="PF00730">
    <property type="entry name" value="HhH-GPD"/>
    <property type="match status" value="1"/>
</dbReference>
<keyword evidence="4" id="KW-0378">Hydrolase</keyword>
<dbReference type="GO" id="GO:0140078">
    <property type="term" value="F:class I DNA-(apurinic or apyrimidinic site) endonuclease activity"/>
    <property type="evidence" value="ECO:0007669"/>
    <property type="project" value="UniProtKB-EC"/>
</dbReference>
<evidence type="ECO:0000256" key="8">
    <source>
        <dbReference type="ARBA" id="ARBA00023295"/>
    </source>
</evidence>
<feature type="signal peptide" evidence="11">
    <location>
        <begin position="1"/>
        <end position="22"/>
    </location>
</feature>
<keyword evidence="6" id="KW-0456">Lyase</keyword>
<dbReference type="InterPro" id="IPR023170">
    <property type="entry name" value="HhH_base_excis_C"/>
</dbReference>
<dbReference type="AlphaFoldDB" id="A0A8H5B314"/>
<keyword evidence="11" id="KW-0732">Signal</keyword>
<evidence type="ECO:0000256" key="1">
    <source>
        <dbReference type="ARBA" id="ARBA00010679"/>
    </source>
</evidence>
<reference evidence="13 14" key="1">
    <citation type="journal article" date="2020" name="ISME J.">
        <title>Uncovering the hidden diversity of litter-decomposition mechanisms in mushroom-forming fungi.</title>
        <authorList>
            <person name="Floudas D."/>
            <person name="Bentzer J."/>
            <person name="Ahren D."/>
            <person name="Johansson T."/>
            <person name="Persson P."/>
            <person name="Tunlid A."/>
        </authorList>
    </citation>
    <scope>NUCLEOTIDE SEQUENCE [LARGE SCALE GENOMIC DNA]</scope>
    <source>
        <strain evidence="13 14">CBS 175.51</strain>
    </source>
</reference>
<comment type="similarity">
    <text evidence="1">Belongs to the type-1 OGG1 family.</text>
</comment>
<protein>
    <recommendedName>
        <fullName evidence="2">DNA-(apurinic or apyrimidinic site) lyase</fullName>
        <ecNumber evidence="2">4.2.99.18</ecNumber>
    </recommendedName>
</protein>
<dbReference type="InterPro" id="IPR011257">
    <property type="entry name" value="DNA_glycosylase"/>
</dbReference>
<dbReference type="Proteomes" id="UP000541558">
    <property type="component" value="Unassembled WGS sequence"/>
</dbReference>
<dbReference type="GO" id="GO:0005634">
    <property type="term" value="C:nucleus"/>
    <property type="evidence" value="ECO:0007669"/>
    <property type="project" value="TreeGrafter"/>
</dbReference>
<dbReference type="Gene3D" id="3.30.310.40">
    <property type="match status" value="1"/>
</dbReference>
<comment type="catalytic activity">
    <reaction evidence="9">
        <text>2'-deoxyribonucleotide-(2'-deoxyribose 5'-phosphate)-2'-deoxyribonucleotide-DNA = a 3'-end 2'-deoxyribonucleotide-(2,3-dehydro-2,3-deoxyribose 5'-phosphate)-DNA + a 5'-end 5'-phospho-2'-deoxyribonucleoside-DNA + H(+)</text>
        <dbReference type="Rhea" id="RHEA:66592"/>
        <dbReference type="Rhea" id="RHEA-COMP:13180"/>
        <dbReference type="Rhea" id="RHEA-COMP:16897"/>
        <dbReference type="Rhea" id="RHEA-COMP:17067"/>
        <dbReference type="ChEBI" id="CHEBI:15378"/>
        <dbReference type="ChEBI" id="CHEBI:136412"/>
        <dbReference type="ChEBI" id="CHEBI:157695"/>
        <dbReference type="ChEBI" id="CHEBI:167181"/>
        <dbReference type="EC" id="4.2.99.18"/>
    </reaction>
</comment>
<evidence type="ECO:0000259" key="12">
    <source>
        <dbReference type="SMART" id="SM00478"/>
    </source>
</evidence>
<dbReference type="SUPFAM" id="SSF48150">
    <property type="entry name" value="DNA-glycosylase"/>
    <property type="match status" value="1"/>
</dbReference>
<dbReference type="GO" id="GO:0006285">
    <property type="term" value="P:base-excision repair, AP site formation"/>
    <property type="evidence" value="ECO:0007669"/>
    <property type="project" value="TreeGrafter"/>
</dbReference>
<evidence type="ECO:0000313" key="13">
    <source>
        <dbReference type="EMBL" id="KAF5315660.1"/>
    </source>
</evidence>